<reference evidence="2" key="1">
    <citation type="submission" date="2023-03" db="EMBL/GenBank/DDBJ databases">
        <title>Emydomyces testavorans Genome Sequence.</title>
        <authorList>
            <person name="Hoyer L."/>
        </authorList>
    </citation>
    <scope>NUCLEOTIDE SEQUENCE</scope>
    <source>
        <strain evidence="2">16-2883</strain>
    </source>
</reference>
<evidence type="ECO:0000256" key="1">
    <source>
        <dbReference type="SAM" id="MobiDB-lite"/>
    </source>
</evidence>
<dbReference type="Pfam" id="PF12223">
    <property type="entry name" value="DUF3602"/>
    <property type="match status" value="1"/>
</dbReference>
<evidence type="ECO:0000313" key="2">
    <source>
        <dbReference type="EMBL" id="WEW61350.1"/>
    </source>
</evidence>
<feature type="region of interest" description="Disordered" evidence="1">
    <location>
        <begin position="1"/>
        <end position="181"/>
    </location>
</feature>
<feature type="compositionally biased region" description="Basic and acidic residues" evidence="1">
    <location>
        <begin position="126"/>
        <end position="145"/>
    </location>
</feature>
<dbReference type="EMBL" id="CP120631">
    <property type="protein sequence ID" value="WEW61350.1"/>
    <property type="molecule type" value="Genomic_DNA"/>
</dbReference>
<dbReference type="PANTHER" id="PTHR34693">
    <property type="entry name" value="PROTEIN PAR32"/>
    <property type="match status" value="1"/>
</dbReference>
<name>A0AAF0DM34_9EURO</name>
<protein>
    <submittedName>
        <fullName evidence="2">Uncharacterized protein</fullName>
    </submittedName>
</protein>
<dbReference type="Proteomes" id="UP001219355">
    <property type="component" value="Chromosome 5"/>
</dbReference>
<feature type="compositionally biased region" description="Basic and acidic residues" evidence="1">
    <location>
        <begin position="102"/>
        <end position="118"/>
    </location>
</feature>
<accession>A0AAF0DM34</accession>
<sequence>MTESRQISHGRGGAGNMSRIRSPAPENPEEIISCPTIKAGVFTTGRGGSGNMVPNVDPETTRARQDVDVPPPVTAGTADEGRFHTGRGGAANVYTRSPNDIVHSEDDHEPHALVEKTPSDASSAERTTDSSLERKKTSSQDDGGKPHKHGLAHYFIPGHHDHHHEPERRGRSNSKADQAGE</sequence>
<gene>
    <name evidence="2" type="ORF">PRK78_006840</name>
</gene>
<proteinExistence type="predicted"/>
<evidence type="ECO:0000313" key="3">
    <source>
        <dbReference type="Proteomes" id="UP001219355"/>
    </source>
</evidence>
<dbReference type="InterPro" id="IPR053203">
    <property type="entry name" value="Cisplatin_resist-associated"/>
</dbReference>
<dbReference type="PANTHER" id="PTHR34693:SF1">
    <property type="entry name" value="PROTEIN PAR32"/>
    <property type="match status" value="1"/>
</dbReference>
<keyword evidence="3" id="KW-1185">Reference proteome</keyword>
<organism evidence="2 3">
    <name type="scientific">Emydomyces testavorans</name>
    <dbReference type="NCBI Taxonomy" id="2070801"/>
    <lineage>
        <taxon>Eukaryota</taxon>
        <taxon>Fungi</taxon>
        <taxon>Dikarya</taxon>
        <taxon>Ascomycota</taxon>
        <taxon>Pezizomycotina</taxon>
        <taxon>Eurotiomycetes</taxon>
        <taxon>Eurotiomycetidae</taxon>
        <taxon>Onygenales</taxon>
        <taxon>Nannizziopsiaceae</taxon>
        <taxon>Emydomyces</taxon>
    </lineage>
</organism>
<dbReference type="AlphaFoldDB" id="A0AAF0DM34"/>
<dbReference type="InterPro" id="IPR022024">
    <property type="entry name" value="DUF3602"/>
</dbReference>